<evidence type="ECO:0008006" key="4">
    <source>
        <dbReference type="Google" id="ProtNLM"/>
    </source>
</evidence>
<evidence type="ECO:0000256" key="1">
    <source>
        <dbReference type="SAM" id="MobiDB-lite"/>
    </source>
</evidence>
<reference evidence="2 3" key="1">
    <citation type="submission" date="2024-03" db="EMBL/GenBank/DDBJ databases">
        <title>Two novel species of the genus Flavobacterium exhibiting potentially degradation of complex polysaccharides.</title>
        <authorList>
            <person name="Lian X."/>
        </authorList>
    </citation>
    <scope>NUCLEOTIDE SEQUENCE [LARGE SCALE GENOMIC DNA]</scope>
    <source>
        <strain evidence="3">j3</strain>
    </source>
</reference>
<proteinExistence type="predicted"/>
<evidence type="ECO:0000313" key="3">
    <source>
        <dbReference type="Proteomes" id="UP001460072"/>
    </source>
</evidence>
<name>A0ABU9N511_9FLAO</name>
<protein>
    <recommendedName>
        <fullName evidence="4">AsmA-like C-terminal domain-containing protein</fullName>
    </recommendedName>
</protein>
<dbReference type="Proteomes" id="UP001460072">
    <property type="component" value="Unassembled WGS sequence"/>
</dbReference>
<comment type="caution">
    <text evidence="2">The sequence shown here is derived from an EMBL/GenBank/DDBJ whole genome shotgun (WGS) entry which is preliminary data.</text>
</comment>
<evidence type="ECO:0000313" key="2">
    <source>
        <dbReference type="EMBL" id="MEM0541655.1"/>
    </source>
</evidence>
<feature type="region of interest" description="Disordered" evidence="1">
    <location>
        <begin position="93"/>
        <end position="115"/>
    </location>
</feature>
<sequence>MFGIVSKKTGKEAIANPDLSKVDINTTVKNNIITIERFRFKVAGFRPRIEGTTSFDGLLNIKMRLGLPPLGIIGIPLKITGTKDNPRVRLGKETQDLEETEYDGDVPQSLSTEPK</sequence>
<organism evidence="2 3">
    <name type="scientific">Flavobacterium aureirubrum</name>
    <dbReference type="NCBI Taxonomy" id="3133147"/>
    <lineage>
        <taxon>Bacteria</taxon>
        <taxon>Pseudomonadati</taxon>
        <taxon>Bacteroidota</taxon>
        <taxon>Flavobacteriia</taxon>
        <taxon>Flavobacteriales</taxon>
        <taxon>Flavobacteriaceae</taxon>
        <taxon>Flavobacterium</taxon>
    </lineage>
</organism>
<gene>
    <name evidence="2" type="ORF">WFZ85_03430</name>
</gene>
<dbReference type="EMBL" id="JBCGDO010000003">
    <property type="protein sequence ID" value="MEM0541655.1"/>
    <property type="molecule type" value="Genomic_DNA"/>
</dbReference>
<keyword evidence="3" id="KW-1185">Reference proteome</keyword>
<accession>A0ABU9N511</accession>